<sequence>MPTKYDLELKVFIPGFNVSSSETDFTFKGKISIHLKAKNQTNIIALNLANETFINHEFTNIKFSNEKFSINYTDYNVANEIIYFHMNEMIKTNEYFTFSFEYQGNLSQNDGLGIYINSTVPTNSNETSKYYVATHNQPGYARRFIPCLDEPNFKSIWNVSVIHPKPTKAAGNGSPLKEEAIDGNWIRTSFTPTHKMSSYLFALFISEFEYIEKEVTHTVIRLWFDPEHRDKADDILFLNEQILIFLEHYFDYAYQMNHLDMVAVPNLCVEAMENWGLIMFKSRVLFFTHDGDMEKQEHALITITHELVHQWIGNLITQEWWQQVWLTEGVTQFITEIILEKIYQENLSYQIFNRARRGMFNDYNKTYDLKLEDKFDDVHNYKKQFDMAYSKGYGITKMVYLIMGYDLFREAMKLYIKKNKFTNVNSTILFQRFQKIANENGFGDKVNFILMRKEWVLQKGIPLVDVKRIDNKTIELTQQPFDIRDNNHTGYNPFDEKYRCTWNIPIWYTINDKLQKLEWLQNRLILNVNVSDVYIINPETRGWYLVRYEKDYYKILKNHNHKSSVSYRKYMSLVCDAVWLCVEKYTDCQTGFENIKCIVEAPNK</sequence>
<evidence type="ECO:0000256" key="5">
    <source>
        <dbReference type="ARBA" id="ARBA00022833"/>
    </source>
</evidence>
<comment type="similarity">
    <text evidence="1">Belongs to the peptidase M1 family.</text>
</comment>
<dbReference type="Proteomes" id="UP000038045">
    <property type="component" value="Unplaced"/>
</dbReference>
<accession>A0A0N4ZB81</accession>
<evidence type="ECO:0000256" key="4">
    <source>
        <dbReference type="ARBA" id="ARBA00022801"/>
    </source>
</evidence>
<dbReference type="InterPro" id="IPR050344">
    <property type="entry name" value="Peptidase_M1_aminopeptidases"/>
</dbReference>
<dbReference type="GO" id="GO:0005615">
    <property type="term" value="C:extracellular space"/>
    <property type="evidence" value="ECO:0007669"/>
    <property type="project" value="TreeGrafter"/>
</dbReference>
<evidence type="ECO:0000256" key="2">
    <source>
        <dbReference type="ARBA" id="ARBA00022670"/>
    </source>
</evidence>
<evidence type="ECO:0000259" key="10">
    <source>
        <dbReference type="Pfam" id="PF01433"/>
    </source>
</evidence>
<dbReference type="SUPFAM" id="SSF55486">
    <property type="entry name" value="Metalloproteases ('zincins'), catalytic domain"/>
    <property type="match status" value="1"/>
</dbReference>
<dbReference type="InterPro" id="IPR014782">
    <property type="entry name" value="Peptidase_M1_dom"/>
</dbReference>
<dbReference type="InterPro" id="IPR027268">
    <property type="entry name" value="Peptidase_M4/M1_CTD_sf"/>
</dbReference>
<dbReference type="Gene3D" id="2.60.40.1910">
    <property type="match status" value="1"/>
</dbReference>
<dbReference type="GO" id="GO:0042277">
    <property type="term" value="F:peptide binding"/>
    <property type="evidence" value="ECO:0007669"/>
    <property type="project" value="TreeGrafter"/>
</dbReference>
<feature type="binding site" evidence="8">
    <location>
        <position position="328"/>
    </location>
    <ligand>
        <name>Zn(2+)</name>
        <dbReference type="ChEBI" id="CHEBI:29105"/>
        <note>catalytic</note>
    </ligand>
</feature>
<dbReference type="CDD" id="cd09601">
    <property type="entry name" value="M1_APN-Q_like"/>
    <property type="match status" value="1"/>
</dbReference>
<evidence type="ECO:0000256" key="1">
    <source>
        <dbReference type="ARBA" id="ARBA00010136"/>
    </source>
</evidence>
<proteinExistence type="inferred from homology"/>
<feature type="binding site" evidence="8">
    <location>
        <position position="309"/>
    </location>
    <ligand>
        <name>Zn(2+)</name>
        <dbReference type="ChEBI" id="CHEBI:29105"/>
        <note>catalytic</note>
    </ligand>
</feature>
<feature type="active site" description="Proton acceptor" evidence="7">
    <location>
        <position position="306"/>
    </location>
</feature>
<evidence type="ECO:0000256" key="8">
    <source>
        <dbReference type="PIRSR" id="PIRSR634016-3"/>
    </source>
</evidence>
<protein>
    <submittedName>
        <fullName evidence="13">Peptidase_M1 domain-containing protein</fullName>
    </submittedName>
</protein>
<dbReference type="SUPFAM" id="SSF63737">
    <property type="entry name" value="Leukotriene A4 hydrolase N-terminal domain"/>
    <property type="match status" value="1"/>
</dbReference>
<dbReference type="PANTHER" id="PTHR11533:SF299">
    <property type="entry name" value="AMINOPEPTIDASE"/>
    <property type="match status" value="1"/>
</dbReference>
<dbReference type="InterPro" id="IPR045357">
    <property type="entry name" value="Aminopeptidase_N-like_N"/>
</dbReference>
<dbReference type="GO" id="GO:0043171">
    <property type="term" value="P:peptide catabolic process"/>
    <property type="evidence" value="ECO:0007669"/>
    <property type="project" value="TreeGrafter"/>
</dbReference>
<dbReference type="GO" id="GO:0016020">
    <property type="term" value="C:membrane"/>
    <property type="evidence" value="ECO:0007669"/>
    <property type="project" value="TreeGrafter"/>
</dbReference>
<dbReference type="WBParaSite" id="PTRK_0000479400.1">
    <property type="protein sequence ID" value="PTRK_0000479400.1"/>
    <property type="gene ID" value="PTRK_0000479400"/>
</dbReference>
<dbReference type="Pfam" id="PF17900">
    <property type="entry name" value="Peptidase_M1_N"/>
    <property type="match status" value="1"/>
</dbReference>
<feature type="domain" description="Peptidase M1 membrane alanine aminopeptidase" evidence="10">
    <location>
        <begin position="240"/>
        <end position="439"/>
    </location>
</feature>
<keyword evidence="6" id="KW-0482">Metalloprotease</keyword>
<feature type="domain" description="Aminopeptidase N-like N-terminal" evidence="11">
    <location>
        <begin position="2"/>
        <end position="200"/>
    </location>
</feature>
<dbReference type="Gene3D" id="1.10.390.10">
    <property type="entry name" value="Neutral Protease Domain 2"/>
    <property type="match status" value="1"/>
</dbReference>
<dbReference type="GO" id="GO:0008270">
    <property type="term" value="F:zinc ion binding"/>
    <property type="evidence" value="ECO:0007669"/>
    <property type="project" value="InterPro"/>
</dbReference>
<dbReference type="InterPro" id="IPR042097">
    <property type="entry name" value="Aminopeptidase_N-like_N_sf"/>
</dbReference>
<comment type="cofactor">
    <cofactor evidence="8">
        <name>Zn(2+)</name>
        <dbReference type="ChEBI" id="CHEBI:29105"/>
    </cofactor>
    <text evidence="8">Binds 1 zinc ion per subunit.</text>
</comment>
<name>A0A0N4ZB81_PARTI</name>
<dbReference type="GO" id="GO:0005737">
    <property type="term" value="C:cytoplasm"/>
    <property type="evidence" value="ECO:0007669"/>
    <property type="project" value="TreeGrafter"/>
</dbReference>
<evidence type="ECO:0000313" key="12">
    <source>
        <dbReference type="Proteomes" id="UP000038045"/>
    </source>
</evidence>
<dbReference type="InterPro" id="IPR001930">
    <property type="entry name" value="Peptidase_M1"/>
</dbReference>
<dbReference type="InterPro" id="IPR034016">
    <property type="entry name" value="M1_APN-typ"/>
</dbReference>
<dbReference type="GO" id="GO:0006508">
    <property type="term" value="P:proteolysis"/>
    <property type="evidence" value="ECO:0007669"/>
    <property type="project" value="UniProtKB-KW"/>
</dbReference>
<dbReference type="Gene3D" id="2.60.40.1730">
    <property type="entry name" value="tricorn interacting facor f3 domain"/>
    <property type="match status" value="1"/>
</dbReference>
<dbReference type="PRINTS" id="PR00756">
    <property type="entry name" value="ALADIPTASE"/>
</dbReference>
<evidence type="ECO:0000256" key="7">
    <source>
        <dbReference type="PIRSR" id="PIRSR634016-1"/>
    </source>
</evidence>
<keyword evidence="3 8" id="KW-0479">Metal-binding</keyword>
<organism evidence="12 13">
    <name type="scientific">Parastrongyloides trichosuri</name>
    <name type="common">Possum-specific nematode worm</name>
    <dbReference type="NCBI Taxonomy" id="131310"/>
    <lineage>
        <taxon>Eukaryota</taxon>
        <taxon>Metazoa</taxon>
        <taxon>Ecdysozoa</taxon>
        <taxon>Nematoda</taxon>
        <taxon>Chromadorea</taxon>
        <taxon>Rhabditida</taxon>
        <taxon>Tylenchina</taxon>
        <taxon>Panagrolaimomorpha</taxon>
        <taxon>Strongyloidoidea</taxon>
        <taxon>Strongyloididae</taxon>
        <taxon>Parastrongyloides</taxon>
    </lineage>
</organism>
<keyword evidence="12" id="KW-1185">Reference proteome</keyword>
<dbReference type="GO" id="GO:0070006">
    <property type="term" value="F:metalloaminopeptidase activity"/>
    <property type="evidence" value="ECO:0007669"/>
    <property type="project" value="TreeGrafter"/>
</dbReference>
<evidence type="ECO:0000256" key="3">
    <source>
        <dbReference type="ARBA" id="ARBA00022723"/>
    </source>
</evidence>
<feature type="site" description="Transition state stabilizer" evidence="9">
    <location>
        <position position="389"/>
    </location>
</feature>
<dbReference type="STRING" id="131310.A0A0N4ZB81"/>
<evidence type="ECO:0000313" key="13">
    <source>
        <dbReference type="WBParaSite" id="PTRK_0000479400.1"/>
    </source>
</evidence>
<dbReference type="AlphaFoldDB" id="A0A0N4ZB81"/>
<feature type="binding site" evidence="8">
    <location>
        <position position="305"/>
    </location>
    <ligand>
        <name>Zn(2+)</name>
        <dbReference type="ChEBI" id="CHEBI:29105"/>
        <note>catalytic</note>
    </ligand>
</feature>
<evidence type="ECO:0000256" key="6">
    <source>
        <dbReference type="ARBA" id="ARBA00023049"/>
    </source>
</evidence>
<evidence type="ECO:0000256" key="9">
    <source>
        <dbReference type="PIRSR" id="PIRSR634016-4"/>
    </source>
</evidence>
<dbReference type="Pfam" id="PF01433">
    <property type="entry name" value="Peptidase_M1"/>
    <property type="match status" value="1"/>
</dbReference>
<keyword evidence="4" id="KW-0378">Hydrolase</keyword>
<keyword evidence="5 8" id="KW-0862">Zinc</keyword>
<keyword evidence="2" id="KW-0645">Protease</keyword>
<reference evidence="13" key="1">
    <citation type="submission" date="2017-02" db="UniProtKB">
        <authorList>
            <consortium name="WormBaseParasite"/>
        </authorList>
    </citation>
    <scope>IDENTIFICATION</scope>
</reference>
<evidence type="ECO:0000259" key="11">
    <source>
        <dbReference type="Pfam" id="PF17900"/>
    </source>
</evidence>
<dbReference type="PANTHER" id="PTHR11533">
    <property type="entry name" value="PROTEASE M1 ZINC METALLOPROTEASE"/>
    <property type="match status" value="1"/>
</dbReference>